<dbReference type="SUPFAM" id="SSF51182">
    <property type="entry name" value="RmlC-like cupins"/>
    <property type="match status" value="1"/>
</dbReference>
<dbReference type="AlphaFoldDB" id="A0A6J4QNQ5"/>
<accession>A0A6J4QNQ5</accession>
<protein>
    <submittedName>
        <fullName evidence="3">Uncharacterized conserved protein, contains double-stranded beta-helix domain</fullName>
    </submittedName>
</protein>
<dbReference type="Gene3D" id="2.60.120.10">
    <property type="entry name" value="Jelly Rolls"/>
    <property type="match status" value="1"/>
</dbReference>
<reference evidence="3" key="1">
    <citation type="submission" date="2020-02" db="EMBL/GenBank/DDBJ databases">
        <authorList>
            <person name="Meier V. D."/>
        </authorList>
    </citation>
    <scope>NUCLEOTIDE SEQUENCE</scope>
    <source>
        <strain evidence="3">AVDCRST_MAG02</strain>
    </source>
</reference>
<evidence type="ECO:0000259" key="2">
    <source>
        <dbReference type="Pfam" id="PF07883"/>
    </source>
</evidence>
<proteinExistence type="predicted"/>
<sequence>MNENPSSMPQNASTVPPDDGGRDLLLVRPDDENLRHLAVVGDTYTILVRGEDTAGRYALIDMHVPPGGGPPPHRHDFEEMFHVLEGEIEVTFRDISSVARAGDTVNVPSNAPHAFRNASELPARMLCMVSPSGLERYFGEFGQPLPSRTAPAPKPDGVDQARRMQKALALAPKYRIENLPA</sequence>
<evidence type="ECO:0000256" key="1">
    <source>
        <dbReference type="SAM" id="MobiDB-lite"/>
    </source>
</evidence>
<dbReference type="InterPro" id="IPR053146">
    <property type="entry name" value="QDO-like"/>
</dbReference>
<organism evidence="3">
    <name type="scientific">uncultured Rubrobacteraceae bacterium</name>
    <dbReference type="NCBI Taxonomy" id="349277"/>
    <lineage>
        <taxon>Bacteria</taxon>
        <taxon>Bacillati</taxon>
        <taxon>Actinomycetota</taxon>
        <taxon>Rubrobacteria</taxon>
        <taxon>Rubrobacterales</taxon>
        <taxon>Rubrobacteraceae</taxon>
        <taxon>environmental samples</taxon>
    </lineage>
</organism>
<feature type="compositionally biased region" description="Polar residues" evidence="1">
    <location>
        <begin position="1"/>
        <end position="14"/>
    </location>
</feature>
<dbReference type="PANTHER" id="PTHR36440:SF1">
    <property type="entry name" value="PUTATIVE (AFU_ORTHOLOGUE AFUA_8G07350)-RELATED"/>
    <property type="match status" value="1"/>
</dbReference>
<feature type="domain" description="Cupin type-2" evidence="2">
    <location>
        <begin position="62"/>
        <end position="128"/>
    </location>
</feature>
<dbReference type="EMBL" id="CADCVH010000022">
    <property type="protein sequence ID" value="CAA9449923.1"/>
    <property type="molecule type" value="Genomic_DNA"/>
</dbReference>
<dbReference type="Pfam" id="PF07883">
    <property type="entry name" value="Cupin_2"/>
    <property type="match status" value="1"/>
</dbReference>
<gene>
    <name evidence="3" type="ORF">AVDCRST_MAG02-811</name>
</gene>
<evidence type="ECO:0000313" key="3">
    <source>
        <dbReference type="EMBL" id="CAA9449923.1"/>
    </source>
</evidence>
<dbReference type="InterPro" id="IPR011051">
    <property type="entry name" value="RmlC_Cupin_sf"/>
</dbReference>
<dbReference type="PANTHER" id="PTHR36440">
    <property type="entry name" value="PUTATIVE (AFU_ORTHOLOGUE AFUA_8G07350)-RELATED"/>
    <property type="match status" value="1"/>
</dbReference>
<name>A0A6J4QNQ5_9ACTN</name>
<dbReference type="InterPro" id="IPR013096">
    <property type="entry name" value="Cupin_2"/>
</dbReference>
<feature type="region of interest" description="Disordered" evidence="1">
    <location>
        <begin position="1"/>
        <end position="22"/>
    </location>
</feature>
<dbReference type="InterPro" id="IPR014710">
    <property type="entry name" value="RmlC-like_jellyroll"/>
</dbReference>